<evidence type="ECO:0000313" key="2">
    <source>
        <dbReference type="EMBL" id="CAB4143625.1"/>
    </source>
</evidence>
<accession>A0A6J5M9G2</accession>
<protein>
    <recommendedName>
        <fullName evidence="1">TOD1/MUCI70 glycosyltransferase-like domain-containing protein</fullName>
    </recommendedName>
</protein>
<dbReference type="InterPro" id="IPR048354">
    <property type="entry name" value="TOD1_MUCI70_glycTrfase_dom"/>
</dbReference>
<reference evidence="2" key="1">
    <citation type="submission" date="2020-04" db="EMBL/GenBank/DDBJ databases">
        <authorList>
            <person name="Chiriac C."/>
            <person name="Salcher M."/>
            <person name="Ghai R."/>
            <person name="Kavagutti S V."/>
        </authorList>
    </citation>
    <scope>NUCLEOTIDE SEQUENCE</scope>
</reference>
<sequence length="239" mass="27574">MQQSQTMSEDWYGNTVICTAVTGGFDNKTNQVVIPGVDYIYFTDGKSIFDIPHPWKVHHLPDSDAHLDNRRKSKRPKLNPHSIEVLNKYKYFIWIDGEIGIHNHNFVSEILSYMNNGFVASPHPDALGNPGRYCAYGEATIRPPKYANEPLDAQCEFYRSEGFPENYGLYACGVSARDMTNPKVKELGELWHQQNLQWSYQDQVSFPYCLWKTGLQPDVLPKSLYHMGWLNLNLHTREE</sequence>
<name>A0A6J5M9G2_9CAUD</name>
<feature type="domain" description="TOD1/MUCI70 glycosyltransferase-like" evidence="1">
    <location>
        <begin position="55"/>
        <end position="165"/>
    </location>
</feature>
<gene>
    <name evidence="2" type="ORF">UFOVP436_193</name>
    <name evidence="3" type="ORF">UFOVP784_193</name>
</gene>
<dbReference type="EMBL" id="LR796737">
    <property type="protein sequence ID" value="CAB4162941.1"/>
    <property type="molecule type" value="Genomic_DNA"/>
</dbReference>
<organism evidence="2">
    <name type="scientific">uncultured Caudovirales phage</name>
    <dbReference type="NCBI Taxonomy" id="2100421"/>
    <lineage>
        <taxon>Viruses</taxon>
        <taxon>Duplodnaviria</taxon>
        <taxon>Heunggongvirae</taxon>
        <taxon>Uroviricota</taxon>
        <taxon>Caudoviricetes</taxon>
        <taxon>Peduoviridae</taxon>
        <taxon>Maltschvirus</taxon>
        <taxon>Maltschvirus maltsch</taxon>
    </lineage>
</organism>
<dbReference type="EMBL" id="LR796418">
    <property type="protein sequence ID" value="CAB4143625.1"/>
    <property type="molecule type" value="Genomic_DNA"/>
</dbReference>
<evidence type="ECO:0000313" key="3">
    <source>
        <dbReference type="EMBL" id="CAB4162941.1"/>
    </source>
</evidence>
<proteinExistence type="predicted"/>
<evidence type="ECO:0000259" key="1">
    <source>
        <dbReference type="Pfam" id="PF04765"/>
    </source>
</evidence>
<dbReference type="Pfam" id="PF04765">
    <property type="entry name" value="TOD1_MUCI70"/>
    <property type="match status" value="1"/>
</dbReference>